<name>A0A6C0EQ84_9ZZZZ</name>
<accession>A0A6C0EQ84</accession>
<sequence>MVYSKISYKLFWLMLENNIKDLSEGFKLVSNQSEAQSNCPMTHIYNFDDIKNIHL</sequence>
<dbReference type="AlphaFoldDB" id="A0A6C0EQ84"/>
<organism evidence="1">
    <name type="scientific">viral metagenome</name>
    <dbReference type="NCBI Taxonomy" id="1070528"/>
    <lineage>
        <taxon>unclassified sequences</taxon>
        <taxon>metagenomes</taxon>
        <taxon>organismal metagenomes</taxon>
    </lineage>
</organism>
<evidence type="ECO:0000313" key="1">
    <source>
        <dbReference type="EMBL" id="QHT30673.1"/>
    </source>
</evidence>
<proteinExistence type="predicted"/>
<dbReference type="EMBL" id="MN738906">
    <property type="protein sequence ID" value="QHT30673.1"/>
    <property type="molecule type" value="Genomic_DNA"/>
</dbReference>
<reference evidence="1" key="1">
    <citation type="journal article" date="2020" name="Nature">
        <title>Giant virus diversity and host interactions through global metagenomics.</title>
        <authorList>
            <person name="Schulz F."/>
            <person name="Roux S."/>
            <person name="Paez-Espino D."/>
            <person name="Jungbluth S."/>
            <person name="Walsh D.A."/>
            <person name="Denef V.J."/>
            <person name="McMahon K.D."/>
            <person name="Konstantinidis K.T."/>
            <person name="Eloe-Fadrosh E.A."/>
            <person name="Kyrpides N.C."/>
            <person name="Woyke T."/>
        </authorList>
    </citation>
    <scope>NUCLEOTIDE SEQUENCE</scope>
    <source>
        <strain evidence="1">GVMAG-M-3300009151-35</strain>
    </source>
</reference>
<protein>
    <submittedName>
        <fullName evidence="1">Uncharacterized protein</fullName>
    </submittedName>
</protein>